<evidence type="ECO:0000256" key="1">
    <source>
        <dbReference type="SAM" id="Phobius"/>
    </source>
</evidence>
<dbReference type="EMBL" id="CAWYQH010000152">
    <property type="protein sequence ID" value="CAK8696353.1"/>
    <property type="molecule type" value="Genomic_DNA"/>
</dbReference>
<keyword evidence="1" id="KW-0812">Transmembrane</keyword>
<organism evidence="2 3">
    <name type="scientific">Clavelina lepadiformis</name>
    <name type="common">Light-bulb sea squirt</name>
    <name type="synonym">Ascidia lepadiformis</name>
    <dbReference type="NCBI Taxonomy" id="159417"/>
    <lineage>
        <taxon>Eukaryota</taxon>
        <taxon>Metazoa</taxon>
        <taxon>Chordata</taxon>
        <taxon>Tunicata</taxon>
        <taxon>Ascidiacea</taxon>
        <taxon>Aplousobranchia</taxon>
        <taxon>Clavelinidae</taxon>
        <taxon>Clavelina</taxon>
    </lineage>
</organism>
<keyword evidence="3" id="KW-1185">Reference proteome</keyword>
<evidence type="ECO:0000313" key="2">
    <source>
        <dbReference type="EMBL" id="CAK8696353.1"/>
    </source>
</evidence>
<keyword evidence="1" id="KW-0472">Membrane</keyword>
<reference evidence="2 3" key="1">
    <citation type="submission" date="2024-02" db="EMBL/GenBank/DDBJ databases">
        <authorList>
            <person name="Daric V."/>
            <person name="Darras S."/>
        </authorList>
    </citation>
    <scope>NUCLEOTIDE SEQUENCE [LARGE SCALE GENOMIC DNA]</scope>
</reference>
<name>A0ABP0GX85_CLALP</name>
<feature type="transmembrane region" description="Helical" evidence="1">
    <location>
        <begin position="173"/>
        <end position="192"/>
    </location>
</feature>
<dbReference type="PANTHER" id="PTHR10037">
    <property type="entry name" value="VOLTAGE-GATED CATION CHANNEL CALCIUM AND SODIUM"/>
    <property type="match status" value="1"/>
</dbReference>
<evidence type="ECO:0000313" key="3">
    <source>
        <dbReference type="Proteomes" id="UP001642483"/>
    </source>
</evidence>
<gene>
    <name evidence="2" type="ORF">CVLEPA_LOCUS29510</name>
</gene>
<sequence>MHMGFRNKAGVSDRRNAMENALHRNSLMQGILNVTSRVGKPPTAELKEGKKLPVYLNNENSDYSIPDCCYKPLDDPDDYYGEKPHSSRRQPSKARLFFERKYRKWKGNQVLSRTLTLISGVSSMLHARFGEETYIVVNKQGTIFRFNKAKSLCLFGQNNKFRSAAVNMFVTPWFSYFVTFVILVNCICMTLVDPPIWIEDHME</sequence>
<dbReference type="InterPro" id="IPR043203">
    <property type="entry name" value="VGCC_Ca_Na"/>
</dbReference>
<accession>A0ABP0GX85</accession>
<keyword evidence="1" id="KW-1133">Transmembrane helix</keyword>
<protein>
    <submittedName>
        <fullName evidence="2">Uncharacterized protein</fullName>
    </submittedName>
</protein>
<dbReference type="PANTHER" id="PTHR10037:SF288">
    <property type="entry name" value="SODIUM CHANNEL PROTEIN PARA"/>
    <property type="match status" value="1"/>
</dbReference>
<dbReference type="Proteomes" id="UP001642483">
    <property type="component" value="Unassembled WGS sequence"/>
</dbReference>
<proteinExistence type="predicted"/>
<comment type="caution">
    <text evidence="2">The sequence shown here is derived from an EMBL/GenBank/DDBJ whole genome shotgun (WGS) entry which is preliminary data.</text>
</comment>